<organism evidence="2">
    <name type="scientific">Eutreptiella gymnastica</name>
    <dbReference type="NCBI Taxonomy" id="73025"/>
    <lineage>
        <taxon>Eukaryota</taxon>
        <taxon>Discoba</taxon>
        <taxon>Euglenozoa</taxon>
        <taxon>Euglenida</taxon>
        <taxon>Spirocuta</taxon>
        <taxon>Euglenophyceae</taxon>
        <taxon>Eutreptiales</taxon>
        <taxon>Eutreptiaceae</taxon>
        <taxon>Eutreptiella</taxon>
    </lineage>
</organism>
<name>A0A7S4FZQ5_9EUGL</name>
<accession>A0A7S4FZQ5</accession>
<evidence type="ECO:0000313" key="2">
    <source>
        <dbReference type="EMBL" id="CAE0820520.1"/>
    </source>
</evidence>
<reference evidence="2" key="1">
    <citation type="submission" date="2021-01" db="EMBL/GenBank/DDBJ databases">
        <authorList>
            <person name="Corre E."/>
            <person name="Pelletier E."/>
            <person name="Niang G."/>
            <person name="Scheremetjew M."/>
            <person name="Finn R."/>
            <person name="Kale V."/>
            <person name="Holt S."/>
            <person name="Cochrane G."/>
            <person name="Meng A."/>
            <person name="Brown T."/>
            <person name="Cohen L."/>
        </authorList>
    </citation>
    <scope>NUCLEOTIDE SEQUENCE</scope>
    <source>
        <strain evidence="2">CCMP1594</strain>
    </source>
</reference>
<sequence length="119" mass="12686">MWHGVRQVERMEGSWKPICQHQSQQQSDPWCGCLPCAPGKQGPTVLRVRVGLRNGHAAGGRVDVRTVLGQRQSISVICTGSDRNAAPSGSQLPRHYQQPAADGSCWGTAGGSELVAAGR</sequence>
<feature type="compositionally biased region" description="Polar residues" evidence="1">
    <location>
        <begin position="80"/>
        <end position="91"/>
    </location>
</feature>
<proteinExistence type="predicted"/>
<gene>
    <name evidence="2" type="ORF">EGYM00163_LOCUS31692</name>
</gene>
<dbReference type="AlphaFoldDB" id="A0A7S4FZQ5"/>
<feature type="region of interest" description="Disordered" evidence="1">
    <location>
        <begin position="80"/>
        <end position="105"/>
    </location>
</feature>
<protein>
    <submittedName>
        <fullName evidence="2">Uncharacterized protein</fullName>
    </submittedName>
</protein>
<evidence type="ECO:0000256" key="1">
    <source>
        <dbReference type="SAM" id="MobiDB-lite"/>
    </source>
</evidence>
<dbReference type="EMBL" id="HBJA01091036">
    <property type="protein sequence ID" value="CAE0820520.1"/>
    <property type="molecule type" value="Transcribed_RNA"/>
</dbReference>